<feature type="transmembrane region" description="Helical" evidence="1">
    <location>
        <begin position="74"/>
        <end position="94"/>
    </location>
</feature>
<gene>
    <name evidence="2" type="ORF">PML95_03640</name>
</gene>
<dbReference type="EMBL" id="CP116507">
    <property type="protein sequence ID" value="WCG23344.1"/>
    <property type="molecule type" value="Genomic_DNA"/>
</dbReference>
<dbReference type="Gene3D" id="1.10.1760.20">
    <property type="match status" value="1"/>
</dbReference>
<dbReference type="NCBIfam" id="TIGR04518">
    <property type="entry name" value="ECF_S_folT_fam"/>
    <property type="match status" value="1"/>
</dbReference>
<name>A0AAF0BGS2_9ENTE</name>
<feature type="transmembrane region" description="Helical" evidence="1">
    <location>
        <begin position="12"/>
        <end position="29"/>
    </location>
</feature>
<dbReference type="Pfam" id="PF12822">
    <property type="entry name" value="ECF_trnsprt"/>
    <property type="match status" value="1"/>
</dbReference>
<dbReference type="AlphaFoldDB" id="A0AAF0BGS2"/>
<dbReference type="GO" id="GO:0022857">
    <property type="term" value="F:transmembrane transporter activity"/>
    <property type="evidence" value="ECO:0007669"/>
    <property type="project" value="InterPro"/>
</dbReference>
<dbReference type="InterPro" id="IPR024529">
    <property type="entry name" value="ECF_trnsprt_substrate-spec"/>
</dbReference>
<keyword evidence="1" id="KW-0472">Membrane</keyword>
<evidence type="ECO:0000313" key="3">
    <source>
        <dbReference type="Proteomes" id="UP001179600"/>
    </source>
</evidence>
<feature type="transmembrane region" description="Helical" evidence="1">
    <location>
        <begin position="106"/>
        <end position="129"/>
    </location>
</feature>
<dbReference type="InterPro" id="IPR030949">
    <property type="entry name" value="ECF_S_folate_fam"/>
</dbReference>
<dbReference type="Proteomes" id="UP001179600">
    <property type="component" value="Chromosome"/>
</dbReference>
<evidence type="ECO:0000313" key="2">
    <source>
        <dbReference type="EMBL" id="WCG23344.1"/>
    </source>
</evidence>
<organism evidence="2 3">
    <name type="scientific">Vagococcus lutrae</name>
    <dbReference type="NCBI Taxonomy" id="81947"/>
    <lineage>
        <taxon>Bacteria</taxon>
        <taxon>Bacillati</taxon>
        <taxon>Bacillota</taxon>
        <taxon>Bacilli</taxon>
        <taxon>Lactobacillales</taxon>
        <taxon>Enterococcaceae</taxon>
        <taxon>Vagococcus</taxon>
    </lineage>
</organism>
<dbReference type="RefSeq" id="WP_168413620.1">
    <property type="nucleotide sequence ID" value="NZ_CP097017.1"/>
</dbReference>
<reference evidence="2" key="1">
    <citation type="submission" date="2023-01" db="EMBL/GenBank/DDBJ databases">
        <title>Oxazolidinone resistance genes in florfenicol resistant enterococci from beef cattle and veal calves at slaughter.</title>
        <authorList>
            <person name="Biggel M."/>
        </authorList>
    </citation>
    <scope>NUCLEOTIDE SEQUENCE</scope>
    <source>
        <strain evidence="2">K204-1</strain>
    </source>
</reference>
<dbReference type="GeneID" id="72385103"/>
<accession>A0AAF0BGS2</accession>
<proteinExistence type="predicted"/>
<sequence>MKQHLQSKQIALMGMLMALQLIVTRFLALETPIVRISFLFIPTVIMAMIFGPWLTGIGSTLSDFIGIFLFPKSAPYFPGFSLSAFLTGVIYGHFFYRKEITLKRVIIANVLVTFIIDLGLNTLWLYMIMNKGMWALLPTRLVTNGIMLPIRIIVIYSMGQKNVLTQKINQYVIK</sequence>
<feature type="transmembrane region" description="Helical" evidence="1">
    <location>
        <begin position="36"/>
        <end position="54"/>
    </location>
</feature>
<evidence type="ECO:0000256" key="1">
    <source>
        <dbReference type="SAM" id="Phobius"/>
    </source>
</evidence>
<keyword evidence="1" id="KW-0812">Transmembrane</keyword>
<feature type="transmembrane region" description="Helical" evidence="1">
    <location>
        <begin position="141"/>
        <end position="159"/>
    </location>
</feature>
<keyword evidence="1" id="KW-1133">Transmembrane helix</keyword>
<protein>
    <submittedName>
        <fullName evidence="2">Folate family ECF transporter S component</fullName>
    </submittedName>
</protein>